<gene>
    <name evidence="2" type="ORF">RGB73_06440</name>
</gene>
<accession>A0ABY9T9T1</accession>
<keyword evidence="3" id="KW-1185">Reference proteome</keyword>
<feature type="region of interest" description="Disordered" evidence="1">
    <location>
        <begin position="1"/>
        <end position="28"/>
    </location>
</feature>
<evidence type="ECO:0000313" key="3">
    <source>
        <dbReference type="Proteomes" id="UP001256827"/>
    </source>
</evidence>
<proteinExistence type="predicted"/>
<protein>
    <submittedName>
        <fullName evidence="2">Uncharacterized protein</fullName>
    </submittedName>
</protein>
<sequence>MKKKIADSLLHSSQSKPEQANLTSEEEVREELMNQVLQSTMMTEVNVAKQKDRYMLEGK</sequence>
<evidence type="ECO:0000313" key="2">
    <source>
        <dbReference type="EMBL" id="WNC15951.1"/>
    </source>
</evidence>
<name>A0ABY9T9T1_BREBE</name>
<reference evidence="2 3" key="1">
    <citation type="submission" date="2023-09" db="EMBL/GenBank/DDBJ databases">
        <title>Complete Genome and Methylome dissection of Bacillus brevis NEB573 original source of BbsI restriction endonuclease.</title>
        <authorList>
            <person name="Fomenkov A."/>
            <person name="Roberts R.D."/>
        </authorList>
    </citation>
    <scope>NUCLEOTIDE SEQUENCE [LARGE SCALE GENOMIC DNA]</scope>
    <source>
        <strain evidence="2 3">NEB573</strain>
    </source>
</reference>
<dbReference type="EMBL" id="CP134050">
    <property type="protein sequence ID" value="WNC15951.1"/>
    <property type="molecule type" value="Genomic_DNA"/>
</dbReference>
<dbReference type="RefSeq" id="WP_310770189.1">
    <property type="nucleotide sequence ID" value="NZ_CP134050.1"/>
</dbReference>
<feature type="compositionally biased region" description="Polar residues" evidence="1">
    <location>
        <begin position="10"/>
        <end position="23"/>
    </location>
</feature>
<dbReference type="Proteomes" id="UP001256827">
    <property type="component" value="Chromosome"/>
</dbReference>
<organism evidence="2 3">
    <name type="scientific">Brevibacillus brevis</name>
    <name type="common">Bacillus brevis</name>
    <dbReference type="NCBI Taxonomy" id="1393"/>
    <lineage>
        <taxon>Bacteria</taxon>
        <taxon>Bacillati</taxon>
        <taxon>Bacillota</taxon>
        <taxon>Bacilli</taxon>
        <taxon>Bacillales</taxon>
        <taxon>Paenibacillaceae</taxon>
        <taxon>Brevibacillus</taxon>
    </lineage>
</organism>
<evidence type="ECO:0000256" key="1">
    <source>
        <dbReference type="SAM" id="MobiDB-lite"/>
    </source>
</evidence>